<evidence type="ECO:0000313" key="2">
    <source>
        <dbReference type="EMBL" id="MBT8798289.1"/>
    </source>
</evidence>
<dbReference type="Proteomes" id="UP000740605">
    <property type="component" value="Unassembled WGS sequence"/>
</dbReference>
<dbReference type="EMBL" id="JAFLHG010000007">
    <property type="protein sequence ID" value="MBT8798289.1"/>
    <property type="molecule type" value="Genomic_DNA"/>
</dbReference>
<sequence>MSVTVARSGGIAGMTRRWAAAAPPGDPQTWTRLVDECPWDQCGDDGAAAARATPSAPPRGADRFTWSVEAVVGGGSPRRAALREGDASGPWRTLIDAVREAAASSPR</sequence>
<dbReference type="InterPro" id="IPR049457">
    <property type="entry name" value="Emfourin"/>
</dbReference>
<evidence type="ECO:0000256" key="1">
    <source>
        <dbReference type="SAM" id="MobiDB-lite"/>
    </source>
</evidence>
<dbReference type="Pfam" id="PF20242">
    <property type="entry name" value="Emfourin"/>
    <property type="match status" value="1"/>
</dbReference>
<name>A0ABS5XUS8_9MICO</name>
<proteinExistence type="predicted"/>
<feature type="region of interest" description="Disordered" evidence="1">
    <location>
        <begin position="1"/>
        <end position="25"/>
    </location>
</feature>
<keyword evidence="3" id="KW-1185">Reference proteome</keyword>
<reference evidence="2 3" key="1">
    <citation type="submission" date="2021-03" db="EMBL/GenBank/DDBJ databases">
        <title>Microbacterium pauli sp. nov., isolated from microfiltered milk.</title>
        <authorList>
            <person name="Bellassi P."/>
            <person name="Fontana A."/>
            <person name="Callegari M.L."/>
            <person name="Lorenzo M."/>
            <person name="Cappa F."/>
        </authorList>
    </citation>
    <scope>NUCLEOTIDE SEQUENCE [LARGE SCALE GENOMIC DNA]</scope>
    <source>
        <strain evidence="2 3">DSM 18909</strain>
    </source>
</reference>
<comment type="caution">
    <text evidence="2">The sequence shown here is derived from an EMBL/GenBank/DDBJ whole genome shotgun (WGS) entry which is preliminary data.</text>
</comment>
<protein>
    <submittedName>
        <fullName evidence="2">Uncharacterized protein</fullName>
    </submittedName>
</protein>
<dbReference type="RefSeq" id="WP_215487523.1">
    <property type="nucleotide sequence ID" value="NZ_BAAAPJ010000002.1"/>
</dbReference>
<evidence type="ECO:0000313" key="3">
    <source>
        <dbReference type="Proteomes" id="UP000740605"/>
    </source>
</evidence>
<accession>A0ABS5XUS8</accession>
<gene>
    <name evidence="2" type="ORF">J0P97_09410</name>
</gene>
<organism evidence="2 3">
    <name type="scientific">Microbacterium flavum</name>
    <dbReference type="NCBI Taxonomy" id="415216"/>
    <lineage>
        <taxon>Bacteria</taxon>
        <taxon>Bacillati</taxon>
        <taxon>Actinomycetota</taxon>
        <taxon>Actinomycetes</taxon>
        <taxon>Micrococcales</taxon>
        <taxon>Microbacteriaceae</taxon>
        <taxon>Microbacterium</taxon>
    </lineage>
</organism>